<dbReference type="SUPFAM" id="SSF57701">
    <property type="entry name" value="Zn2/Cys6 DNA-binding domain"/>
    <property type="match status" value="1"/>
</dbReference>
<feature type="compositionally biased region" description="Polar residues" evidence="4">
    <location>
        <begin position="70"/>
        <end position="85"/>
    </location>
</feature>
<dbReference type="InterPro" id="IPR050613">
    <property type="entry name" value="Sec_Metabolite_Reg"/>
</dbReference>
<dbReference type="Pfam" id="PF04082">
    <property type="entry name" value="Fungal_trans"/>
    <property type="match status" value="1"/>
</dbReference>
<dbReference type="InterPro" id="IPR036864">
    <property type="entry name" value="Zn2-C6_fun-type_DNA-bd_sf"/>
</dbReference>
<feature type="region of interest" description="Disordered" evidence="4">
    <location>
        <begin position="70"/>
        <end position="104"/>
    </location>
</feature>
<organism evidence="6 7">
    <name type="scientific">Botryosphaeria dothidea</name>
    <dbReference type="NCBI Taxonomy" id="55169"/>
    <lineage>
        <taxon>Eukaryota</taxon>
        <taxon>Fungi</taxon>
        <taxon>Dikarya</taxon>
        <taxon>Ascomycota</taxon>
        <taxon>Pezizomycotina</taxon>
        <taxon>Dothideomycetes</taxon>
        <taxon>Dothideomycetes incertae sedis</taxon>
        <taxon>Botryosphaeriales</taxon>
        <taxon>Botryosphaeriaceae</taxon>
        <taxon>Botryosphaeria</taxon>
    </lineage>
</organism>
<dbReference type="GO" id="GO:0000981">
    <property type="term" value="F:DNA-binding transcription factor activity, RNA polymerase II-specific"/>
    <property type="evidence" value="ECO:0007669"/>
    <property type="project" value="InterPro"/>
</dbReference>
<dbReference type="CDD" id="cd00067">
    <property type="entry name" value="GAL4"/>
    <property type="match status" value="1"/>
</dbReference>
<dbReference type="SMART" id="SM00906">
    <property type="entry name" value="Fungal_trans"/>
    <property type="match status" value="1"/>
</dbReference>
<dbReference type="InterPro" id="IPR001138">
    <property type="entry name" value="Zn2Cys6_DnaBD"/>
</dbReference>
<dbReference type="GO" id="GO:0008270">
    <property type="term" value="F:zinc ion binding"/>
    <property type="evidence" value="ECO:0007669"/>
    <property type="project" value="InterPro"/>
</dbReference>
<dbReference type="SMART" id="SM00066">
    <property type="entry name" value="GAL4"/>
    <property type="match status" value="1"/>
</dbReference>
<dbReference type="AlphaFoldDB" id="A0A8H4N150"/>
<dbReference type="PANTHER" id="PTHR31001:SF77">
    <property type="entry name" value="TRANSCRIPTION FACTOR, PUTATIVE (AFU_ORTHOLOGUE AFUA_3G12940)-RELATED"/>
    <property type="match status" value="1"/>
</dbReference>
<dbReference type="GO" id="GO:0005634">
    <property type="term" value="C:nucleus"/>
    <property type="evidence" value="ECO:0007669"/>
    <property type="project" value="UniProtKB-SubCell"/>
</dbReference>
<feature type="compositionally biased region" description="Polar residues" evidence="4">
    <location>
        <begin position="752"/>
        <end position="798"/>
    </location>
</feature>
<dbReference type="GO" id="GO:0006351">
    <property type="term" value="P:DNA-templated transcription"/>
    <property type="evidence" value="ECO:0007669"/>
    <property type="project" value="InterPro"/>
</dbReference>
<feature type="compositionally biased region" description="Basic and acidic residues" evidence="4">
    <location>
        <begin position="146"/>
        <end position="159"/>
    </location>
</feature>
<dbReference type="PROSITE" id="PS00463">
    <property type="entry name" value="ZN2_CY6_FUNGAL_1"/>
    <property type="match status" value="1"/>
</dbReference>
<gene>
    <name evidence="6" type="ORF">GTA08_BOTSDO08969</name>
</gene>
<dbReference type="Pfam" id="PF00172">
    <property type="entry name" value="Zn_clus"/>
    <property type="match status" value="1"/>
</dbReference>
<reference evidence="6" key="1">
    <citation type="submission" date="2020-04" db="EMBL/GenBank/DDBJ databases">
        <title>Genome Assembly and Annotation of Botryosphaeria dothidea sdau 11-99, a Latent Pathogen of Apple Fruit Ring Rot in China.</title>
        <authorList>
            <person name="Yu C."/>
            <person name="Diao Y."/>
            <person name="Lu Q."/>
            <person name="Zhao J."/>
            <person name="Cui S."/>
            <person name="Peng C."/>
            <person name="He B."/>
            <person name="Liu H."/>
        </authorList>
    </citation>
    <scope>NUCLEOTIDE SEQUENCE [LARGE SCALE GENOMIC DNA]</scope>
    <source>
        <strain evidence="6">Sdau11-99</strain>
    </source>
</reference>
<comment type="subcellular location">
    <subcellularLocation>
        <location evidence="1">Nucleus</location>
    </subcellularLocation>
</comment>
<feature type="domain" description="Zn(2)-C6 fungal-type" evidence="5">
    <location>
        <begin position="34"/>
        <end position="64"/>
    </location>
</feature>
<name>A0A8H4N150_9PEZI</name>
<dbReference type="GO" id="GO:0003677">
    <property type="term" value="F:DNA binding"/>
    <property type="evidence" value="ECO:0007669"/>
    <property type="project" value="InterPro"/>
</dbReference>
<dbReference type="Gene3D" id="4.10.240.10">
    <property type="entry name" value="Zn(2)-C6 fungal-type DNA-binding domain"/>
    <property type="match status" value="1"/>
</dbReference>
<keyword evidence="2" id="KW-0479">Metal-binding</keyword>
<evidence type="ECO:0000313" key="7">
    <source>
        <dbReference type="Proteomes" id="UP000572817"/>
    </source>
</evidence>
<feature type="compositionally biased region" description="Polar residues" evidence="4">
    <location>
        <begin position="128"/>
        <end position="140"/>
    </location>
</feature>
<dbReference type="OrthoDB" id="424974at2759"/>
<feature type="region of interest" description="Disordered" evidence="4">
    <location>
        <begin position="123"/>
        <end position="176"/>
    </location>
</feature>
<sequence length="886" mass="99851">MDPFSNPSAHPPNVLPNNTSSTAPGGTRQRIITSCLTCRRRKVKCDHKYPVCSACSRGNHVCYYANIPNQHQQDSRSPPSAQPSANRVHKHSSSQSKPQSSHAEINARLERLESLLELAVHNQPPSKPQVNTTKQQSQPQPHHVARRDTTQSDVSETRELVNSSASPNSSTSGDIQAADAYDGTLLVENGQSHFVSSLHWALLTEELQDIKAILSTEGKPSQTADPTGWSGIRTSQSLLFSSGQAAGDTSVFMPDTQEECFELFTTFIQNVDPVTRLVHKPSLGRRFAAFIRRWQNLTPSSASARSSEKYASGPATVFRETLLTMLSFDDHWNEEQLQNFEPLAYAIFYSALNSLRADVVVTRFRKEKLALLRKYQQGLEFSLQQSDFLTTSSIEVLQAFIIYLTVQAREDDMGQVWPLTGVAIRIAMLQGLHREPSFFTSTMDEVQVEIRRRMWHQICHLDWRASEGKGMEPTISDDDFTTLLPRNVSDSDLMEGRAPPNNPYLEEEGVTDMALQLCRLGMIQCFRKIAQNAYRLDRKCKDARLRNNNLDIVPELQTLFEQTKRMVDEVHTKNERCILRYCRLDVTVERMTIGLSANLEWRCWLIFWSGVPKDLRRVVINDDVRTMILTRSVSLIESLNRVSHDKEAEQFQWHIGGHSAFQAIMHILAELRDPEFNASKDPAIRSRALRALHTVLELKGRADSNTWAVIKRMIDRLDPNHEHARPEPMRGISKERFGEDELSVMYFAKSPSPATSQNVSQPSSTKSPPQAQIPTQALSSTQAQIASHMTTSPTVSQQDYGFFPPAQVTMPGSELNSNLEAKYPTGQSVMGPLSDMEKTNLGYSEANTNAWLQDMAMDMDWGFWNFDPLQFDASFGQFTSPEGQGQ</sequence>
<dbReference type="Proteomes" id="UP000572817">
    <property type="component" value="Unassembled WGS sequence"/>
</dbReference>
<feature type="region of interest" description="Disordered" evidence="4">
    <location>
        <begin position="751"/>
        <end position="798"/>
    </location>
</feature>
<evidence type="ECO:0000256" key="2">
    <source>
        <dbReference type="ARBA" id="ARBA00022723"/>
    </source>
</evidence>
<comment type="caution">
    <text evidence="6">The sequence shown here is derived from an EMBL/GenBank/DDBJ whole genome shotgun (WGS) entry which is preliminary data.</text>
</comment>
<accession>A0A8H4N150</accession>
<proteinExistence type="predicted"/>
<dbReference type="EMBL" id="WWBZ02000062">
    <property type="protein sequence ID" value="KAF4303268.1"/>
    <property type="molecule type" value="Genomic_DNA"/>
</dbReference>
<keyword evidence="7" id="KW-1185">Reference proteome</keyword>
<evidence type="ECO:0000256" key="4">
    <source>
        <dbReference type="SAM" id="MobiDB-lite"/>
    </source>
</evidence>
<dbReference type="InterPro" id="IPR007219">
    <property type="entry name" value="XnlR_reg_dom"/>
</dbReference>
<feature type="compositionally biased region" description="Low complexity" evidence="4">
    <location>
        <begin position="163"/>
        <end position="172"/>
    </location>
</feature>
<keyword evidence="3" id="KW-0539">Nucleus</keyword>
<feature type="compositionally biased region" description="Polar residues" evidence="4">
    <location>
        <begin position="15"/>
        <end position="26"/>
    </location>
</feature>
<evidence type="ECO:0000256" key="3">
    <source>
        <dbReference type="ARBA" id="ARBA00023242"/>
    </source>
</evidence>
<evidence type="ECO:0000259" key="5">
    <source>
        <dbReference type="PROSITE" id="PS50048"/>
    </source>
</evidence>
<feature type="compositionally biased region" description="Low complexity" evidence="4">
    <location>
        <begin position="93"/>
        <end position="102"/>
    </location>
</feature>
<evidence type="ECO:0000313" key="6">
    <source>
        <dbReference type="EMBL" id="KAF4303268.1"/>
    </source>
</evidence>
<feature type="region of interest" description="Disordered" evidence="4">
    <location>
        <begin position="1"/>
        <end position="26"/>
    </location>
</feature>
<dbReference type="PANTHER" id="PTHR31001">
    <property type="entry name" value="UNCHARACTERIZED TRANSCRIPTIONAL REGULATORY PROTEIN"/>
    <property type="match status" value="1"/>
</dbReference>
<dbReference type="PROSITE" id="PS50048">
    <property type="entry name" value="ZN2_CY6_FUNGAL_2"/>
    <property type="match status" value="1"/>
</dbReference>
<evidence type="ECO:0000256" key="1">
    <source>
        <dbReference type="ARBA" id="ARBA00004123"/>
    </source>
</evidence>
<dbReference type="CDD" id="cd12148">
    <property type="entry name" value="fungal_TF_MHR"/>
    <property type="match status" value="1"/>
</dbReference>
<protein>
    <recommendedName>
        <fullName evidence="5">Zn(2)-C6 fungal-type domain-containing protein</fullName>
    </recommendedName>
</protein>